<sequence length="184" mass="20108">MQFLLLPHPADSPPSHPASCNPLQPNDLRVNVYPFDRRTFMTNRRPVRREASPEPAPQESTTSSLPRVASGRCTNTVPYSFESRPMTGPPQPVAPLGEICEHQIGMTMKLNSGILLDGQVRIGSIVAIVSSTWCTIYTGGWSVCDDNNAGLGPSKQFYKCLSGDCIDRCQCVPTTIMVVKLRGC</sequence>
<feature type="domain" description="Cell wall mannoprotein PIR1-like C-terminal" evidence="7">
    <location>
        <begin position="113"/>
        <end position="165"/>
    </location>
</feature>
<name>A0A5J5ESG3_9PEZI</name>
<dbReference type="Proteomes" id="UP000326924">
    <property type="component" value="Unassembled WGS sequence"/>
</dbReference>
<organism evidence="8 9">
    <name type="scientific">Sphaerosporella brunnea</name>
    <dbReference type="NCBI Taxonomy" id="1250544"/>
    <lineage>
        <taxon>Eukaryota</taxon>
        <taxon>Fungi</taxon>
        <taxon>Dikarya</taxon>
        <taxon>Ascomycota</taxon>
        <taxon>Pezizomycotina</taxon>
        <taxon>Pezizomycetes</taxon>
        <taxon>Pezizales</taxon>
        <taxon>Pyronemataceae</taxon>
        <taxon>Sphaerosporella</taxon>
    </lineage>
</organism>
<dbReference type="AlphaFoldDB" id="A0A5J5ESG3"/>
<dbReference type="GO" id="GO:0005199">
    <property type="term" value="F:structural constituent of cell wall"/>
    <property type="evidence" value="ECO:0007669"/>
    <property type="project" value="TreeGrafter"/>
</dbReference>
<dbReference type="Pfam" id="PF22799">
    <property type="entry name" value="PIR1-like_C"/>
    <property type="match status" value="1"/>
</dbReference>
<proteinExistence type="inferred from homology"/>
<dbReference type="InterPro" id="IPR054508">
    <property type="entry name" value="PIR1-like_C"/>
</dbReference>
<comment type="caution">
    <text evidence="8">The sequence shown here is derived from an EMBL/GenBank/DDBJ whole genome shotgun (WGS) entry which is preliminary data.</text>
</comment>
<dbReference type="OrthoDB" id="5415592at2759"/>
<feature type="region of interest" description="Disordered" evidence="6">
    <location>
        <begin position="41"/>
        <end position="72"/>
    </location>
</feature>
<evidence type="ECO:0000256" key="4">
    <source>
        <dbReference type="ARBA" id="ARBA00022729"/>
    </source>
</evidence>
<dbReference type="EMBL" id="VXIS01000140">
    <property type="protein sequence ID" value="KAA8901853.1"/>
    <property type="molecule type" value="Genomic_DNA"/>
</dbReference>
<evidence type="ECO:0000256" key="5">
    <source>
        <dbReference type="ARBA" id="ARBA00038219"/>
    </source>
</evidence>
<evidence type="ECO:0000256" key="3">
    <source>
        <dbReference type="ARBA" id="ARBA00022525"/>
    </source>
</evidence>
<evidence type="ECO:0000313" key="9">
    <source>
        <dbReference type="Proteomes" id="UP000326924"/>
    </source>
</evidence>
<evidence type="ECO:0000259" key="7">
    <source>
        <dbReference type="Pfam" id="PF22799"/>
    </source>
</evidence>
<evidence type="ECO:0000313" key="8">
    <source>
        <dbReference type="EMBL" id="KAA8901853.1"/>
    </source>
</evidence>
<dbReference type="PANTHER" id="PTHR47254">
    <property type="entry name" value="CELL WALL MANNOPROTEIN CIS3-RELATED"/>
    <property type="match status" value="1"/>
</dbReference>
<keyword evidence="3" id="KW-0964">Secreted</keyword>
<evidence type="ECO:0000256" key="1">
    <source>
        <dbReference type="ARBA" id="ARBA00004191"/>
    </source>
</evidence>
<comment type="subcellular location">
    <subcellularLocation>
        <location evidence="1">Secreted</location>
        <location evidence="1">Cell wall</location>
    </subcellularLocation>
</comment>
<evidence type="ECO:0000256" key="6">
    <source>
        <dbReference type="SAM" id="MobiDB-lite"/>
    </source>
</evidence>
<keyword evidence="2" id="KW-0134">Cell wall</keyword>
<comment type="similarity">
    <text evidence="5">Belongs to the PIR protein family.</text>
</comment>
<dbReference type="InterPro" id="IPR051153">
    <property type="entry name" value="Yeast_CWMannoprotein_PIR"/>
</dbReference>
<reference evidence="8 9" key="1">
    <citation type="submission" date="2019-09" db="EMBL/GenBank/DDBJ databases">
        <title>Draft genome of the ectomycorrhizal ascomycete Sphaerosporella brunnea.</title>
        <authorList>
            <consortium name="DOE Joint Genome Institute"/>
            <person name="Benucci G.M."/>
            <person name="Marozzi G."/>
            <person name="Antonielli L."/>
            <person name="Sanchez S."/>
            <person name="Marco P."/>
            <person name="Wang X."/>
            <person name="Falini L.B."/>
            <person name="Barry K."/>
            <person name="Haridas S."/>
            <person name="Lipzen A."/>
            <person name="Labutti K."/>
            <person name="Grigoriev I.V."/>
            <person name="Murat C."/>
            <person name="Martin F."/>
            <person name="Albertini E."/>
            <person name="Donnini D."/>
            <person name="Bonito G."/>
        </authorList>
    </citation>
    <scope>NUCLEOTIDE SEQUENCE [LARGE SCALE GENOMIC DNA]</scope>
    <source>
        <strain evidence="8 9">Sb_GMNB300</strain>
    </source>
</reference>
<dbReference type="GO" id="GO:0031505">
    <property type="term" value="P:fungal-type cell wall organization"/>
    <property type="evidence" value="ECO:0007669"/>
    <property type="project" value="TreeGrafter"/>
</dbReference>
<keyword evidence="9" id="KW-1185">Reference proteome</keyword>
<protein>
    <recommendedName>
        <fullName evidence="7">Cell wall mannoprotein PIR1-like C-terminal domain-containing protein</fullName>
    </recommendedName>
</protein>
<gene>
    <name evidence="8" type="ORF">FN846DRAFT_956295</name>
</gene>
<evidence type="ECO:0000256" key="2">
    <source>
        <dbReference type="ARBA" id="ARBA00022512"/>
    </source>
</evidence>
<dbReference type="InParanoid" id="A0A5J5ESG3"/>
<dbReference type="PANTHER" id="PTHR47254:SF1">
    <property type="entry name" value="CELL WALL MANNOPROTEIN CIS3-RELATED"/>
    <property type="match status" value="1"/>
</dbReference>
<accession>A0A5J5ESG3</accession>
<dbReference type="GO" id="GO:0009277">
    <property type="term" value="C:fungal-type cell wall"/>
    <property type="evidence" value="ECO:0007669"/>
    <property type="project" value="TreeGrafter"/>
</dbReference>
<keyword evidence="4" id="KW-0732">Signal</keyword>
<feature type="region of interest" description="Disordered" evidence="6">
    <location>
        <begin position="1"/>
        <end position="27"/>
    </location>
</feature>